<dbReference type="GO" id="GO:0004807">
    <property type="term" value="F:triose-phosphate isomerase activity"/>
    <property type="evidence" value="ECO:0007669"/>
    <property type="project" value="UniProtKB-EC"/>
</dbReference>
<dbReference type="InterPro" id="IPR000652">
    <property type="entry name" value="Triosephosphate_isomerase"/>
</dbReference>
<dbReference type="KEGG" id="dsf:UWK_01623"/>
<organism evidence="4 5">
    <name type="scientific">Desulfocapsa sulfexigens (strain DSM 10523 / SB164P1)</name>
    <dbReference type="NCBI Taxonomy" id="1167006"/>
    <lineage>
        <taxon>Bacteria</taxon>
        <taxon>Pseudomonadati</taxon>
        <taxon>Thermodesulfobacteriota</taxon>
        <taxon>Desulfobulbia</taxon>
        <taxon>Desulfobulbales</taxon>
        <taxon>Desulfocapsaceae</taxon>
        <taxon>Desulfocapsa</taxon>
    </lineage>
</organism>
<dbReference type="Proteomes" id="UP000011721">
    <property type="component" value="Chromosome"/>
</dbReference>
<accession>M1PP30</accession>
<dbReference type="STRING" id="1167006.UWK_01623"/>
<gene>
    <name evidence="4" type="ordered locus">UWK_01623</name>
</gene>
<keyword evidence="3" id="KW-0324">Glycolysis</keyword>
<name>M1PP30_DESSD</name>
<evidence type="ECO:0000256" key="1">
    <source>
        <dbReference type="ARBA" id="ARBA00007422"/>
    </source>
</evidence>
<comment type="similarity">
    <text evidence="1 3">Belongs to the triosephosphate isomerase family.</text>
</comment>
<comment type="subcellular location">
    <subcellularLocation>
        <location evidence="3">Cytoplasm</location>
    </subcellularLocation>
</comment>
<dbReference type="GO" id="GO:0006094">
    <property type="term" value="P:gluconeogenesis"/>
    <property type="evidence" value="ECO:0007669"/>
    <property type="project" value="UniProtKB-UniPathway"/>
</dbReference>
<evidence type="ECO:0000256" key="2">
    <source>
        <dbReference type="ARBA" id="ARBA00023235"/>
    </source>
</evidence>
<evidence type="ECO:0000313" key="4">
    <source>
        <dbReference type="EMBL" id="AGF78181.1"/>
    </source>
</evidence>
<dbReference type="eggNOG" id="COG0149">
    <property type="taxonomic scope" value="Bacteria"/>
</dbReference>
<dbReference type="InterPro" id="IPR013785">
    <property type="entry name" value="Aldolase_TIM"/>
</dbReference>
<dbReference type="PANTHER" id="PTHR21139:SF42">
    <property type="entry name" value="TRIOSEPHOSPHATE ISOMERASE"/>
    <property type="match status" value="1"/>
</dbReference>
<keyword evidence="3" id="KW-0963">Cytoplasm</keyword>
<dbReference type="EMBL" id="CP003985">
    <property type="protein sequence ID" value="AGF78181.1"/>
    <property type="molecule type" value="Genomic_DNA"/>
</dbReference>
<dbReference type="Pfam" id="PF00121">
    <property type="entry name" value="TIM"/>
    <property type="match status" value="1"/>
</dbReference>
<keyword evidence="3" id="KW-0312">Gluconeogenesis</keyword>
<dbReference type="PANTHER" id="PTHR21139">
    <property type="entry name" value="TRIOSEPHOSPHATE ISOMERASE"/>
    <property type="match status" value="1"/>
</dbReference>
<dbReference type="OrthoDB" id="9809429at2"/>
<dbReference type="GO" id="GO:0046166">
    <property type="term" value="P:glyceraldehyde-3-phosphate biosynthetic process"/>
    <property type="evidence" value="ECO:0007669"/>
    <property type="project" value="TreeGrafter"/>
</dbReference>
<comment type="pathway">
    <text evidence="3">Carbohydrate degradation; glycolysis; D-glyceraldehyde 3-phosphate from glycerone phosphate: step 1/1.</text>
</comment>
<dbReference type="UniPathway" id="UPA00138"/>
<dbReference type="SUPFAM" id="SSF51351">
    <property type="entry name" value="Triosephosphate isomerase (TIM)"/>
    <property type="match status" value="1"/>
</dbReference>
<keyword evidence="5" id="KW-1185">Reference proteome</keyword>
<comment type="subunit">
    <text evidence="3">Homodimer.</text>
</comment>
<sequence length="232" mass="25628">MKKYVIGNWKSNKTRKAAQEWFAEFADLYRPVDGLEVIVAPSFICLCSLSEYVQALELINFSLAAQDVSPFPKGSYTGAVAADMIRGMVEYVIIGHSERRRYFHETSQDTANKMSETVAAGLRPIVCIDQPYAMSQLTAFNDIDCDELLIAYGPKEAAMARIPEQPKRVAEAAQFISQVQVNRPIVYGGSLLVENVDEYIALPELSGLLIGQSSLDARSFAGICNKVGDFLK</sequence>
<protein>
    <recommendedName>
        <fullName evidence="3">Triosephosphate isomerase</fullName>
        <ecNumber evidence="3">5.3.1.1</ecNumber>
    </recommendedName>
</protein>
<dbReference type="CDD" id="cd00311">
    <property type="entry name" value="TIM"/>
    <property type="match status" value="1"/>
</dbReference>
<dbReference type="RefSeq" id="WP_015403872.1">
    <property type="nucleotide sequence ID" value="NC_020304.1"/>
</dbReference>
<comment type="pathway">
    <text evidence="3">Carbohydrate biosynthesis; gluconeogenesis.</text>
</comment>
<dbReference type="EC" id="5.3.1.1" evidence="3"/>
<reference evidence="5" key="1">
    <citation type="journal article" date="2013" name="Stand. Genomic Sci.">
        <title>Complete genome sequence of Desulfocapsa sulfexigens, a marine deltaproteobacterium specialized in disproportionating inorganic sulfur compounds.</title>
        <authorList>
            <person name="Finster K.W."/>
            <person name="Kjeldsen K.U."/>
            <person name="Kube M."/>
            <person name="Reinhardt R."/>
            <person name="Mussmann M."/>
            <person name="Amann R."/>
            <person name="Schreiber L."/>
        </authorList>
    </citation>
    <scope>NUCLEOTIDE SEQUENCE [LARGE SCALE GENOMIC DNA]</scope>
    <source>
        <strain evidence="5">DSM 10523 / SB164P1</strain>
    </source>
</reference>
<dbReference type="HOGENOM" id="CLU_024251_2_3_7"/>
<dbReference type="UniPathway" id="UPA00109">
    <property type="reaction ID" value="UER00189"/>
</dbReference>
<dbReference type="PATRIC" id="fig|1167006.5.peg.1791"/>
<dbReference type="Gene3D" id="3.20.20.70">
    <property type="entry name" value="Aldolase class I"/>
    <property type="match status" value="1"/>
</dbReference>
<evidence type="ECO:0000313" key="5">
    <source>
        <dbReference type="Proteomes" id="UP000011721"/>
    </source>
</evidence>
<comment type="catalytic activity">
    <reaction evidence="3">
        <text>D-glyceraldehyde 3-phosphate = dihydroxyacetone phosphate</text>
        <dbReference type="Rhea" id="RHEA:18585"/>
        <dbReference type="ChEBI" id="CHEBI:57642"/>
        <dbReference type="ChEBI" id="CHEBI:59776"/>
        <dbReference type="EC" id="5.3.1.1"/>
    </reaction>
</comment>
<dbReference type="GO" id="GO:0006096">
    <property type="term" value="P:glycolytic process"/>
    <property type="evidence" value="ECO:0007669"/>
    <property type="project" value="UniProtKB-UniPathway"/>
</dbReference>
<evidence type="ECO:0000256" key="3">
    <source>
        <dbReference type="RuleBase" id="RU363013"/>
    </source>
</evidence>
<dbReference type="GO" id="GO:0005829">
    <property type="term" value="C:cytosol"/>
    <property type="evidence" value="ECO:0007669"/>
    <property type="project" value="TreeGrafter"/>
</dbReference>
<dbReference type="GO" id="GO:0019563">
    <property type="term" value="P:glycerol catabolic process"/>
    <property type="evidence" value="ECO:0007669"/>
    <property type="project" value="TreeGrafter"/>
</dbReference>
<dbReference type="AlphaFoldDB" id="M1PP30"/>
<proteinExistence type="inferred from homology"/>
<dbReference type="PROSITE" id="PS51440">
    <property type="entry name" value="TIM_2"/>
    <property type="match status" value="1"/>
</dbReference>
<dbReference type="InterPro" id="IPR035990">
    <property type="entry name" value="TIM_sf"/>
</dbReference>
<keyword evidence="2 3" id="KW-0413">Isomerase</keyword>